<evidence type="ECO:0000256" key="2">
    <source>
        <dbReference type="ARBA" id="ARBA00023125"/>
    </source>
</evidence>
<accession>D5E451</accession>
<dbReference type="InterPro" id="IPR050313">
    <property type="entry name" value="Carb_Metab_HTH_regulators"/>
</dbReference>
<dbReference type="Proteomes" id="UP000000935">
    <property type="component" value="Plasmid pBM700"/>
</dbReference>
<proteinExistence type="predicted"/>
<dbReference type="InterPro" id="IPR036390">
    <property type="entry name" value="WH_DNA-bd_sf"/>
</dbReference>
<dbReference type="Gene3D" id="3.40.50.1360">
    <property type="match status" value="1"/>
</dbReference>
<dbReference type="Pfam" id="PF00455">
    <property type="entry name" value="DeoRC"/>
    <property type="match status" value="1"/>
</dbReference>
<dbReference type="InterPro" id="IPR014036">
    <property type="entry name" value="DeoR-like_C"/>
</dbReference>
<dbReference type="EMBL" id="CP001990">
    <property type="protein sequence ID" value="ADE72576.1"/>
    <property type="molecule type" value="Genomic_DNA"/>
</dbReference>
<keyword evidence="1" id="KW-0805">Transcription regulation</keyword>
<dbReference type="Gene3D" id="1.10.10.10">
    <property type="entry name" value="Winged helix-like DNA-binding domain superfamily/Winged helix DNA-binding domain"/>
    <property type="match status" value="1"/>
</dbReference>
<name>D5E451_PRIM1</name>
<keyword evidence="2" id="KW-0238">DNA-binding</keyword>
<keyword evidence="3" id="KW-0804">Transcription</keyword>
<dbReference type="InterPro" id="IPR037171">
    <property type="entry name" value="NagB/RpiA_transferase-like"/>
</dbReference>
<dbReference type="GO" id="GO:0003677">
    <property type="term" value="F:DNA binding"/>
    <property type="evidence" value="ECO:0007669"/>
    <property type="project" value="UniProtKB-KW"/>
</dbReference>
<organism evidence="5 6">
    <name type="scientific">Priestia megaterium (strain ATCC 12872 / QMB1551)</name>
    <name type="common">Bacillus megaterium</name>
    <dbReference type="NCBI Taxonomy" id="545693"/>
    <lineage>
        <taxon>Bacteria</taxon>
        <taxon>Bacillati</taxon>
        <taxon>Bacillota</taxon>
        <taxon>Bacilli</taxon>
        <taxon>Bacillales</taxon>
        <taxon>Bacillaceae</taxon>
        <taxon>Priestia</taxon>
    </lineage>
</organism>
<dbReference type="InterPro" id="IPR036388">
    <property type="entry name" value="WH-like_DNA-bd_sf"/>
</dbReference>
<dbReference type="SUPFAM" id="SSF100950">
    <property type="entry name" value="NagB/RpiA/CoA transferase-like"/>
    <property type="match status" value="1"/>
</dbReference>
<evidence type="ECO:0000313" key="6">
    <source>
        <dbReference type="Proteomes" id="UP000000935"/>
    </source>
</evidence>
<dbReference type="AlphaFoldDB" id="D5E451"/>
<keyword evidence="5" id="KW-0614">Plasmid</keyword>
<gene>
    <name evidence="5" type="ordered locus">BMQ_pBM70034</name>
</gene>
<dbReference type="SMART" id="SM01134">
    <property type="entry name" value="DeoRC"/>
    <property type="match status" value="1"/>
</dbReference>
<evidence type="ECO:0000256" key="3">
    <source>
        <dbReference type="ARBA" id="ARBA00023163"/>
    </source>
</evidence>
<reference evidence="5 6" key="1">
    <citation type="journal article" date="2011" name="J. Bacteriol.">
        <title>Genome sequences of the biotechnologically important Bacillus megaterium strains QM B1551 and DSM319.</title>
        <authorList>
            <person name="Eppinger M."/>
            <person name="Bunk B."/>
            <person name="Johns M.A."/>
            <person name="Edirisinghe J.N."/>
            <person name="Kutumbaka K.K."/>
            <person name="Koenig S.S."/>
            <person name="Huot Creasy H."/>
            <person name="Rosovitz M.J."/>
            <person name="Riley D.R."/>
            <person name="Daugherty S."/>
            <person name="Martin M."/>
            <person name="Elbourne L.D."/>
            <person name="Paulsen I."/>
            <person name="Biedendieck R."/>
            <person name="Braun C."/>
            <person name="Grayburn S."/>
            <person name="Dhingra S."/>
            <person name="Lukyanchuk V."/>
            <person name="Ball B."/>
            <person name="Ul-Qamar R."/>
            <person name="Seibel J."/>
            <person name="Bremer E."/>
            <person name="Jahn D."/>
            <person name="Ravel J."/>
            <person name="Vary P.S."/>
        </authorList>
    </citation>
    <scope>NUCLEOTIDE SEQUENCE [LARGE SCALE GENOMIC DNA]</scope>
    <source>
        <strain evidence="6">ATCC 12872 / QMB1551</strain>
        <plasmid evidence="5">pBM700</plasmid>
    </source>
</reference>
<dbReference type="PANTHER" id="PTHR30363:SF60">
    <property type="entry name" value="HTH-TYPE TRANSCRIPTIONAL REGULATOR IOLR"/>
    <property type="match status" value="1"/>
</dbReference>
<evidence type="ECO:0000313" key="5">
    <source>
        <dbReference type="EMBL" id="ADE72576.1"/>
    </source>
</evidence>
<dbReference type="InterPro" id="IPR001034">
    <property type="entry name" value="DeoR_HTH"/>
</dbReference>
<evidence type="ECO:0000256" key="1">
    <source>
        <dbReference type="ARBA" id="ARBA00023015"/>
    </source>
</evidence>
<dbReference type="InterPro" id="IPR018356">
    <property type="entry name" value="Tscrpt_reg_HTH_DeoR_CS"/>
</dbReference>
<dbReference type="PROSITE" id="PS51000">
    <property type="entry name" value="HTH_DEOR_2"/>
    <property type="match status" value="1"/>
</dbReference>
<dbReference type="PRINTS" id="PR00037">
    <property type="entry name" value="HTHLACR"/>
</dbReference>
<evidence type="ECO:0000259" key="4">
    <source>
        <dbReference type="PROSITE" id="PS51000"/>
    </source>
</evidence>
<keyword evidence="6" id="KW-1185">Reference proteome</keyword>
<dbReference type="KEGG" id="bmq:BMQ_pBM70034"/>
<dbReference type="PROSITE" id="PS00894">
    <property type="entry name" value="HTH_DEOR_1"/>
    <property type="match status" value="1"/>
</dbReference>
<feature type="domain" description="HTH deoR-type" evidence="4">
    <location>
        <begin position="5"/>
        <end position="60"/>
    </location>
</feature>
<dbReference type="PANTHER" id="PTHR30363">
    <property type="entry name" value="HTH-TYPE TRANSCRIPTIONAL REGULATOR SRLR-RELATED"/>
    <property type="match status" value="1"/>
</dbReference>
<dbReference type="Pfam" id="PF08220">
    <property type="entry name" value="HTH_DeoR"/>
    <property type="match status" value="1"/>
</dbReference>
<dbReference type="SMART" id="SM00420">
    <property type="entry name" value="HTH_DEOR"/>
    <property type="match status" value="1"/>
</dbReference>
<dbReference type="GO" id="GO:0003700">
    <property type="term" value="F:DNA-binding transcription factor activity"/>
    <property type="evidence" value="ECO:0007669"/>
    <property type="project" value="InterPro"/>
</dbReference>
<protein>
    <submittedName>
        <fullName evidence="5">Transcriptional regulator, DeoR family</fullName>
    </submittedName>
</protein>
<geneLocation type="plasmid" evidence="5 6">
    <name>pBM700</name>
</geneLocation>
<dbReference type="HOGENOM" id="CLU_060699_1_4_9"/>
<sequence length="254" mass="28552">MGMLKTKRIQQIQEYVLKHQSVSLDDLGTVFGVSKTTIRRDIRKLIKEGMIQKVYGGVAISHAKLESFNERKARNQLQKRLIAKTAADYVENGDVIFIDSGTTTLEMITFLKNKQITIITNNLDIIIEALAFENLNVISTGGFLERDTKSFSSYSHADSFKKYNFDKVFMASTGVSIVNGVTNSSPIESGIKETIVKGNADVFLLVDHTKLDKYAMVTYCGLEEIDYLITDDCLDDSYQDYAKENSIELVVIKE</sequence>
<dbReference type="SUPFAM" id="SSF46785">
    <property type="entry name" value="Winged helix' DNA-binding domain"/>
    <property type="match status" value="1"/>
</dbReference>